<comment type="caution">
    <text evidence="2">The sequence shown here is derived from an EMBL/GenBank/DDBJ whole genome shotgun (WGS) entry which is preliminary data.</text>
</comment>
<dbReference type="SMART" id="SM00849">
    <property type="entry name" value="Lactamase_B"/>
    <property type="match status" value="1"/>
</dbReference>
<dbReference type="Gene3D" id="3.60.15.10">
    <property type="entry name" value="Ribonuclease Z/Hydroxyacylglutathione hydrolase-like"/>
    <property type="match status" value="1"/>
</dbReference>
<dbReference type="InterPro" id="IPR036866">
    <property type="entry name" value="RibonucZ/Hydroxyglut_hydro"/>
</dbReference>
<name>A0A9D2SZT2_9FIRM</name>
<accession>A0A9D2SZT2</accession>
<dbReference type="Pfam" id="PF00753">
    <property type="entry name" value="Lactamase_B"/>
    <property type="match status" value="1"/>
</dbReference>
<dbReference type="EMBL" id="DWWJ01000045">
    <property type="protein sequence ID" value="HJC40379.1"/>
    <property type="molecule type" value="Genomic_DNA"/>
</dbReference>
<gene>
    <name evidence="2" type="ORF">H9701_02350</name>
</gene>
<evidence type="ECO:0000313" key="2">
    <source>
        <dbReference type="EMBL" id="HJC40379.1"/>
    </source>
</evidence>
<evidence type="ECO:0000259" key="1">
    <source>
        <dbReference type="SMART" id="SM00849"/>
    </source>
</evidence>
<dbReference type="InterPro" id="IPR050855">
    <property type="entry name" value="NDM-1-like"/>
</dbReference>
<dbReference type="PANTHER" id="PTHR42951:SF14">
    <property type="entry name" value="METALLO-BETA-LACTAMASE SUPERFAMILY PROTEIN"/>
    <property type="match status" value="1"/>
</dbReference>
<dbReference type="PANTHER" id="PTHR42951">
    <property type="entry name" value="METALLO-BETA-LACTAMASE DOMAIN-CONTAINING"/>
    <property type="match status" value="1"/>
</dbReference>
<reference evidence="2" key="1">
    <citation type="journal article" date="2021" name="PeerJ">
        <title>Extensive microbial diversity within the chicken gut microbiome revealed by metagenomics and culture.</title>
        <authorList>
            <person name="Gilroy R."/>
            <person name="Ravi A."/>
            <person name="Getino M."/>
            <person name="Pursley I."/>
            <person name="Horton D.L."/>
            <person name="Alikhan N.F."/>
            <person name="Baker D."/>
            <person name="Gharbi K."/>
            <person name="Hall N."/>
            <person name="Watson M."/>
            <person name="Adriaenssens E.M."/>
            <person name="Foster-Nyarko E."/>
            <person name="Jarju S."/>
            <person name="Secka A."/>
            <person name="Antonio M."/>
            <person name="Oren A."/>
            <person name="Chaudhuri R.R."/>
            <person name="La Ragione R."/>
            <person name="Hildebrand F."/>
            <person name="Pallen M.J."/>
        </authorList>
    </citation>
    <scope>NUCLEOTIDE SEQUENCE</scope>
    <source>
        <strain evidence="2">CHK186-1790</strain>
    </source>
</reference>
<protein>
    <submittedName>
        <fullName evidence="2">MBL fold metallo-hydrolase</fullName>
    </submittedName>
</protein>
<dbReference type="AlphaFoldDB" id="A0A9D2SZT2"/>
<feature type="domain" description="Metallo-beta-lactamase" evidence="1">
    <location>
        <begin position="18"/>
        <end position="205"/>
    </location>
</feature>
<reference evidence="2" key="2">
    <citation type="submission" date="2021-04" db="EMBL/GenBank/DDBJ databases">
        <authorList>
            <person name="Gilroy R."/>
        </authorList>
    </citation>
    <scope>NUCLEOTIDE SEQUENCE</scope>
    <source>
        <strain evidence="2">CHK186-1790</strain>
    </source>
</reference>
<dbReference type="SUPFAM" id="SSF56281">
    <property type="entry name" value="Metallo-hydrolase/oxidoreductase"/>
    <property type="match status" value="1"/>
</dbReference>
<organism evidence="2 3">
    <name type="scientific">Candidatus Intestinimonas pullistercoris</name>
    <dbReference type="NCBI Taxonomy" id="2838623"/>
    <lineage>
        <taxon>Bacteria</taxon>
        <taxon>Bacillati</taxon>
        <taxon>Bacillota</taxon>
        <taxon>Clostridia</taxon>
        <taxon>Eubacteriales</taxon>
        <taxon>Intestinimonas</taxon>
    </lineage>
</organism>
<proteinExistence type="predicted"/>
<sequence length="295" mass="32632">MELVQIKGDTWYLDGAEHIPLIRLEGGGCILLDSGHGFEGADLAASLDRAGLRPLGVFCSHAHRDHAGNNAFLRERYGAWICLPFGEAALSANLPMYKSVYTSYSPRKLNASIGHILGPVDQTVAFGEEHVTFCGVPLQVVHTPGHTPDHICTITPDGVLYTADALMDGEELAKARLPYHAFHEEARRSMEKLRRVSCACYVAAHRGVGTDLVSLVNGNLAMLDRLCGVLLELAEEPMSLDQLCLAYYRRMRLMTSHVEKAALYSGNIQVMTEYLVDMGQMNVLIREGLRYFQRL</sequence>
<dbReference type="InterPro" id="IPR001279">
    <property type="entry name" value="Metallo-B-lactamas"/>
</dbReference>
<dbReference type="Proteomes" id="UP000823882">
    <property type="component" value="Unassembled WGS sequence"/>
</dbReference>
<evidence type="ECO:0000313" key="3">
    <source>
        <dbReference type="Proteomes" id="UP000823882"/>
    </source>
</evidence>